<evidence type="ECO:0000256" key="2">
    <source>
        <dbReference type="ARBA" id="ARBA00022679"/>
    </source>
</evidence>
<dbReference type="SUPFAM" id="SSF75217">
    <property type="entry name" value="alpha/beta knot"/>
    <property type="match status" value="1"/>
</dbReference>
<evidence type="ECO:0000313" key="5">
    <source>
        <dbReference type="Proteomes" id="UP001178507"/>
    </source>
</evidence>
<organism evidence="4 5">
    <name type="scientific">Effrenium voratum</name>
    <dbReference type="NCBI Taxonomy" id="2562239"/>
    <lineage>
        <taxon>Eukaryota</taxon>
        <taxon>Sar</taxon>
        <taxon>Alveolata</taxon>
        <taxon>Dinophyceae</taxon>
        <taxon>Suessiales</taxon>
        <taxon>Symbiodiniaceae</taxon>
        <taxon>Effrenium</taxon>
    </lineage>
</organism>
<evidence type="ECO:0000256" key="1">
    <source>
        <dbReference type="ARBA" id="ARBA00022603"/>
    </source>
</evidence>
<evidence type="ECO:0000259" key="3">
    <source>
        <dbReference type="Pfam" id="PF00588"/>
    </source>
</evidence>
<dbReference type="Gene3D" id="3.40.1280.10">
    <property type="match status" value="1"/>
</dbReference>
<dbReference type="PANTHER" id="PTHR43191:SF2">
    <property type="entry name" value="RRNA METHYLTRANSFERASE 3, MITOCHONDRIAL"/>
    <property type="match status" value="1"/>
</dbReference>
<accession>A0AA36MP94</accession>
<dbReference type="GO" id="GO:0006396">
    <property type="term" value="P:RNA processing"/>
    <property type="evidence" value="ECO:0007669"/>
    <property type="project" value="InterPro"/>
</dbReference>
<dbReference type="InterPro" id="IPR051259">
    <property type="entry name" value="rRNA_Methyltransferase"/>
</dbReference>
<dbReference type="PANTHER" id="PTHR43191">
    <property type="entry name" value="RRNA METHYLTRANSFERASE 3"/>
    <property type="match status" value="1"/>
</dbReference>
<keyword evidence="5" id="KW-1185">Reference proteome</keyword>
<dbReference type="EMBL" id="CAUJNA010000602">
    <property type="protein sequence ID" value="CAJ1379156.1"/>
    <property type="molecule type" value="Genomic_DNA"/>
</dbReference>
<name>A0AA36MP94_9DINO</name>
<dbReference type="AlphaFoldDB" id="A0AA36MP94"/>
<gene>
    <name evidence="4" type="ORF">EVOR1521_LOCUS7484</name>
</gene>
<dbReference type="Pfam" id="PF00588">
    <property type="entry name" value="SpoU_methylase"/>
    <property type="match status" value="1"/>
</dbReference>
<dbReference type="Gene3D" id="3.30.1330.30">
    <property type="match status" value="1"/>
</dbReference>
<feature type="domain" description="tRNA/rRNA methyltransferase SpoU type" evidence="3">
    <location>
        <begin position="108"/>
        <end position="205"/>
    </location>
</feature>
<keyword evidence="2" id="KW-0808">Transferase</keyword>
<dbReference type="InterPro" id="IPR029064">
    <property type="entry name" value="Ribosomal_eL30-like_sf"/>
</dbReference>
<proteinExistence type="predicted"/>
<reference evidence="4" key="1">
    <citation type="submission" date="2023-08" db="EMBL/GenBank/DDBJ databases">
        <authorList>
            <person name="Chen Y."/>
            <person name="Shah S."/>
            <person name="Dougan E. K."/>
            <person name="Thang M."/>
            <person name="Chan C."/>
        </authorList>
    </citation>
    <scope>NUCLEOTIDE SEQUENCE</scope>
</reference>
<dbReference type="InterPro" id="IPR029026">
    <property type="entry name" value="tRNA_m1G_MTases_N"/>
</dbReference>
<dbReference type="InterPro" id="IPR029028">
    <property type="entry name" value="Alpha/beta_knot_MTases"/>
</dbReference>
<dbReference type="GO" id="GO:0008173">
    <property type="term" value="F:RNA methyltransferase activity"/>
    <property type="evidence" value="ECO:0007669"/>
    <property type="project" value="InterPro"/>
</dbReference>
<protein>
    <recommendedName>
        <fullName evidence="3">tRNA/rRNA methyltransferase SpoU type domain-containing protein</fullName>
    </recommendedName>
</protein>
<comment type="caution">
    <text evidence="4">The sequence shown here is derived from an EMBL/GenBank/DDBJ whole genome shotgun (WGS) entry which is preliminary data.</text>
</comment>
<evidence type="ECO:0000313" key="4">
    <source>
        <dbReference type="EMBL" id="CAJ1379156.1"/>
    </source>
</evidence>
<dbReference type="InterPro" id="IPR001537">
    <property type="entry name" value="SpoU_MeTrfase"/>
</dbReference>
<dbReference type="Proteomes" id="UP001178507">
    <property type="component" value="Unassembled WGS sequence"/>
</dbReference>
<dbReference type="GO" id="GO:0032259">
    <property type="term" value="P:methylation"/>
    <property type="evidence" value="ECO:0007669"/>
    <property type="project" value="UniProtKB-KW"/>
</dbReference>
<dbReference type="GO" id="GO:0003723">
    <property type="term" value="F:RNA binding"/>
    <property type="evidence" value="ECO:0007669"/>
    <property type="project" value="InterPro"/>
</dbReference>
<sequence length="270" mass="30699">MKFLGVKAPFIQHLLKIASNTSYRHNKQTCVVTGTKLIKDLAKRHRFHDVLCSRPEHPELEGLSFESLHLAEPRVLKKVAQLEEFDGLIATMDLPPKGSLKELSHPRLLLCLEYVEDPGLMGTLLRTALAFQWQAVFFLKYCADPFDSRCIRASQGALFDMPYYKGDLEDLQKLCRQKRLTLAVPHPEGTDLRHYEPSQGLALLVREEYATPWAAPRDALKIKVPNPLELHPKETFEMRALDTAVQGGILMHHLKHHHYPQVSRTAAIAS</sequence>
<keyword evidence="1" id="KW-0489">Methyltransferase</keyword>